<name>A0A8S3Z545_9EUPU</name>
<protein>
    <submittedName>
        <fullName evidence="1">Uncharacterized protein</fullName>
    </submittedName>
</protein>
<evidence type="ECO:0000313" key="2">
    <source>
        <dbReference type="Proteomes" id="UP000678393"/>
    </source>
</evidence>
<comment type="caution">
    <text evidence="1">The sequence shown here is derived from an EMBL/GenBank/DDBJ whole genome shotgun (WGS) entry which is preliminary data.</text>
</comment>
<sequence length="76" mass="8742">LGRNFYGNGFTALMSVLELTQRLLLVVFLCRDFVDFIHNKTAQDLLLWTKKTLIPDETFFSMLNANPKLGIRGTYT</sequence>
<gene>
    <name evidence="1" type="ORF">CUNI_LOCUS8000</name>
</gene>
<organism evidence="1 2">
    <name type="scientific">Candidula unifasciata</name>
    <dbReference type="NCBI Taxonomy" id="100452"/>
    <lineage>
        <taxon>Eukaryota</taxon>
        <taxon>Metazoa</taxon>
        <taxon>Spiralia</taxon>
        <taxon>Lophotrochozoa</taxon>
        <taxon>Mollusca</taxon>
        <taxon>Gastropoda</taxon>
        <taxon>Heterobranchia</taxon>
        <taxon>Euthyneura</taxon>
        <taxon>Panpulmonata</taxon>
        <taxon>Eupulmonata</taxon>
        <taxon>Stylommatophora</taxon>
        <taxon>Helicina</taxon>
        <taxon>Helicoidea</taxon>
        <taxon>Geomitridae</taxon>
        <taxon>Candidula</taxon>
    </lineage>
</organism>
<proteinExistence type="predicted"/>
<reference evidence="1" key="1">
    <citation type="submission" date="2021-04" db="EMBL/GenBank/DDBJ databases">
        <authorList>
            <consortium name="Molecular Ecology Group"/>
        </authorList>
    </citation>
    <scope>NUCLEOTIDE SEQUENCE</scope>
</reference>
<evidence type="ECO:0000313" key="1">
    <source>
        <dbReference type="EMBL" id="CAG5122442.1"/>
    </source>
</evidence>
<feature type="non-terminal residue" evidence="1">
    <location>
        <position position="1"/>
    </location>
</feature>
<feature type="non-terminal residue" evidence="1">
    <location>
        <position position="76"/>
    </location>
</feature>
<dbReference type="AlphaFoldDB" id="A0A8S3Z545"/>
<dbReference type="OrthoDB" id="2019572at2759"/>
<dbReference type="EMBL" id="CAJHNH020001288">
    <property type="protein sequence ID" value="CAG5122442.1"/>
    <property type="molecule type" value="Genomic_DNA"/>
</dbReference>
<dbReference type="Proteomes" id="UP000678393">
    <property type="component" value="Unassembled WGS sequence"/>
</dbReference>
<accession>A0A8S3Z545</accession>
<keyword evidence="2" id="KW-1185">Reference proteome</keyword>